<keyword evidence="3" id="KW-1185">Reference proteome</keyword>
<dbReference type="EMBL" id="JARXVC010000024">
    <property type="protein sequence ID" value="MDH6284599.1"/>
    <property type="molecule type" value="Genomic_DNA"/>
</dbReference>
<evidence type="ECO:0000313" key="2">
    <source>
        <dbReference type="EMBL" id="MDH6284599.1"/>
    </source>
</evidence>
<organism evidence="2 3">
    <name type="scientific">Prescottella agglutinans</name>
    <dbReference type="NCBI Taxonomy" id="1644129"/>
    <lineage>
        <taxon>Bacteria</taxon>
        <taxon>Bacillati</taxon>
        <taxon>Actinomycetota</taxon>
        <taxon>Actinomycetes</taxon>
        <taxon>Mycobacteriales</taxon>
        <taxon>Nocardiaceae</taxon>
        <taxon>Prescottella</taxon>
    </lineage>
</organism>
<reference evidence="2 3" key="1">
    <citation type="submission" date="2023-04" db="EMBL/GenBank/DDBJ databases">
        <title>Forest soil microbial communities from Buena Vista Peninsula, Colon Province, Panama.</title>
        <authorList>
            <person name="Bouskill N."/>
        </authorList>
    </citation>
    <scope>NUCLEOTIDE SEQUENCE [LARGE SCALE GENOMIC DNA]</scope>
    <source>
        <strain evidence="2 3">CFH S0262</strain>
    </source>
</reference>
<protein>
    <submittedName>
        <fullName evidence="2">Uncharacterized protein</fullName>
    </submittedName>
</protein>
<evidence type="ECO:0000313" key="3">
    <source>
        <dbReference type="Proteomes" id="UP001160334"/>
    </source>
</evidence>
<comment type="caution">
    <text evidence="2">The sequence shown here is derived from an EMBL/GenBank/DDBJ whole genome shotgun (WGS) entry which is preliminary data.</text>
</comment>
<evidence type="ECO:0000256" key="1">
    <source>
        <dbReference type="SAM" id="MobiDB-lite"/>
    </source>
</evidence>
<name>A0ABT6MJV1_9NOCA</name>
<dbReference type="Proteomes" id="UP001160334">
    <property type="component" value="Unassembled WGS sequence"/>
</dbReference>
<accession>A0ABT6MJV1</accession>
<gene>
    <name evidence="2" type="ORF">M2280_005860</name>
</gene>
<feature type="region of interest" description="Disordered" evidence="1">
    <location>
        <begin position="49"/>
        <end position="70"/>
    </location>
</feature>
<proteinExistence type="predicted"/>
<sequence>MGRMAFDRNNHLWQELPTGVWQGPNGQLKATLGELKGALGPLTMVRNLPQPDANGDTTAAALPSGGFART</sequence>
<dbReference type="RefSeq" id="WP_280763814.1">
    <property type="nucleotide sequence ID" value="NZ_JARXVC010000024.1"/>
</dbReference>